<feature type="domain" description="HTH marR-type" evidence="4">
    <location>
        <begin position="6"/>
        <end position="138"/>
    </location>
</feature>
<dbReference type="EMBL" id="BAABIL010000418">
    <property type="protein sequence ID" value="GAA4986445.1"/>
    <property type="molecule type" value="Genomic_DNA"/>
</dbReference>
<evidence type="ECO:0000256" key="3">
    <source>
        <dbReference type="ARBA" id="ARBA00023163"/>
    </source>
</evidence>
<keyword evidence="6" id="KW-1185">Reference proteome</keyword>
<accession>A0ABP9I4F5</accession>
<keyword evidence="3" id="KW-0804">Transcription</keyword>
<dbReference type="Proteomes" id="UP001501195">
    <property type="component" value="Unassembled WGS sequence"/>
</dbReference>
<gene>
    <name evidence="5" type="ORF">GCM10023225_26010</name>
</gene>
<comment type="caution">
    <text evidence="5">The sequence shown here is derived from an EMBL/GenBank/DDBJ whole genome shotgun (WGS) entry which is preliminary data.</text>
</comment>
<dbReference type="PROSITE" id="PS01117">
    <property type="entry name" value="HTH_MARR_1"/>
    <property type="match status" value="1"/>
</dbReference>
<evidence type="ECO:0000313" key="5">
    <source>
        <dbReference type="EMBL" id="GAA4986445.1"/>
    </source>
</evidence>
<dbReference type="InterPro" id="IPR023187">
    <property type="entry name" value="Tscrpt_reg_MarR-type_CS"/>
</dbReference>
<evidence type="ECO:0000256" key="2">
    <source>
        <dbReference type="ARBA" id="ARBA00023125"/>
    </source>
</evidence>
<evidence type="ECO:0000256" key="1">
    <source>
        <dbReference type="ARBA" id="ARBA00023015"/>
    </source>
</evidence>
<keyword evidence="1" id="KW-0805">Transcription regulation</keyword>
<dbReference type="InterPro" id="IPR000835">
    <property type="entry name" value="HTH_MarR-typ"/>
</dbReference>
<keyword evidence="2" id="KW-0238">DNA-binding</keyword>
<reference evidence="6" key="1">
    <citation type="journal article" date="2019" name="Int. J. Syst. Evol. Microbiol.">
        <title>The Global Catalogue of Microorganisms (GCM) 10K type strain sequencing project: providing services to taxonomists for standard genome sequencing and annotation.</title>
        <authorList>
            <consortium name="The Broad Institute Genomics Platform"/>
            <consortium name="The Broad Institute Genome Sequencing Center for Infectious Disease"/>
            <person name="Wu L."/>
            <person name="Ma J."/>
        </authorList>
    </citation>
    <scope>NUCLEOTIDE SEQUENCE [LARGE SCALE GENOMIC DNA]</scope>
    <source>
        <strain evidence="6">JCM 18126</strain>
    </source>
</reference>
<organism evidence="5 6">
    <name type="scientific">Kineococcus glutinatus</name>
    <dbReference type="NCBI Taxonomy" id="1070872"/>
    <lineage>
        <taxon>Bacteria</taxon>
        <taxon>Bacillati</taxon>
        <taxon>Actinomycetota</taxon>
        <taxon>Actinomycetes</taxon>
        <taxon>Kineosporiales</taxon>
        <taxon>Kineosporiaceae</taxon>
        <taxon>Kineococcus</taxon>
    </lineage>
</organism>
<evidence type="ECO:0000313" key="6">
    <source>
        <dbReference type="Proteomes" id="UP001501195"/>
    </source>
</evidence>
<dbReference type="SMART" id="SM00347">
    <property type="entry name" value="HTH_MARR"/>
    <property type="match status" value="1"/>
</dbReference>
<proteinExistence type="predicted"/>
<sequence>MAGDDGAVLGDLLMRNARTIRRRWRDLLSPWELSPHQARALRAACEAEGMRVSDLAGRLHIAPRSATEVARDLESRGLVARTPDPRDGRAVLLVATAEGRRVRELVDAARAADLRAHFRCLPERDRTELARILHRLAEQG</sequence>
<dbReference type="Pfam" id="PF01047">
    <property type="entry name" value="MarR"/>
    <property type="match status" value="1"/>
</dbReference>
<dbReference type="PROSITE" id="PS50995">
    <property type="entry name" value="HTH_MARR_2"/>
    <property type="match status" value="1"/>
</dbReference>
<dbReference type="PANTHER" id="PTHR33164:SF99">
    <property type="entry name" value="MARR FAMILY REGULATORY PROTEIN"/>
    <property type="match status" value="1"/>
</dbReference>
<evidence type="ECO:0000259" key="4">
    <source>
        <dbReference type="PROSITE" id="PS50995"/>
    </source>
</evidence>
<dbReference type="InterPro" id="IPR036388">
    <property type="entry name" value="WH-like_DNA-bd_sf"/>
</dbReference>
<dbReference type="SUPFAM" id="SSF46785">
    <property type="entry name" value="Winged helix' DNA-binding domain"/>
    <property type="match status" value="1"/>
</dbReference>
<dbReference type="Gene3D" id="1.10.10.10">
    <property type="entry name" value="Winged helix-like DNA-binding domain superfamily/Winged helix DNA-binding domain"/>
    <property type="match status" value="1"/>
</dbReference>
<dbReference type="RefSeq" id="WP_345713038.1">
    <property type="nucleotide sequence ID" value="NZ_BAABIL010000418.1"/>
</dbReference>
<name>A0ABP9I4F5_9ACTN</name>
<dbReference type="InterPro" id="IPR039422">
    <property type="entry name" value="MarR/SlyA-like"/>
</dbReference>
<protein>
    <recommendedName>
        <fullName evidence="4">HTH marR-type domain-containing protein</fullName>
    </recommendedName>
</protein>
<dbReference type="InterPro" id="IPR036390">
    <property type="entry name" value="WH_DNA-bd_sf"/>
</dbReference>
<dbReference type="PANTHER" id="PTHR33164">
    <property type="entry name" value="TRANSCRIPTIONAL REGULATOR, MARR FAMILY"/>
    <property type="match status" value="1"/>
</dbReference>